<dbReference type="GO" id="GO:0003700">
    <property type="term" value="F:DNA-binding transcription factor activity"/>
    <property type="evidence" value="ECO:0007669"/>
    <property type="project" value="InterPro"/>
</dbReference>
<dbReference type="InterPro" id="IPR002481">
    <property type="entry name" value="FUR"/>
</dbReference>
<reference evidence="9" key="1">
    <citation type="journal article" date="2020" name="mSystems">
        <title>Genome- and Community-Level Interaction Insights into Carbon Utilization and Element Cycling Functions of Hydrothermarchaeota in Hydrothermal Sediment.</title>
        <authorList>
            <person name="Zhou Z."/>
            <person name="Liu Y."/>
            <person name="Xu W."/>
            <person name="Pan J."/>
            <person name="Luo Z.H."/>
            <person name="Li M."/>
        </authorList>
    </citation>
    <scope>NUCLEOTIDE SEQUENCE [LARGE SCALE GENOMIC DNA]</scope>
    <source>
        <strain evidence="9">HyVt-237</strain>
    </source>
</reference>
<evidence type="ECO:0000256" key="8">
    <source>
        <dbReference type="PIRSR" id="PIRSR602481-2"/>
    </source>
</evidence>
<protein>
    <submittedName>
        <fullName evidence="9">Transcriptional repressor</fullName>
    </submittedName>
</protein>
<proteinExistence type="inferred from homology"/>
<dbReference type="Gene3D" id="3.30.1490.190">
    <property type="match status" value="1"/>
</dbReference>
<dbReference type="PANTHER" id="PTHR33202:SF8">
    <property type="entry name" value="PEROXIDE-RESPONSIVE REPRESSOR PERR"/>
    <property type="match status" value="1"/>
</dbReference>
<dbReference type="PANTHER" id="PTHR33202">
    <property type="entry name" value="ZINC UPTAKE REGULATION PROTEIN"/>
    <property type="match status" value="1"/>
</dbReference>
<evidence type="ECO:0000256" key="3">
    <source>
        <dbReference type="ARBA" id="ARBA00022833"/>
    </source>
</evidence>
<comment type="similarity">
    <text evidence="1">Belongs to the Fur family.</text>
</comment>
<dbReference type="GO" id="GO:0045892">
    <property type="term" value="P:negative regulation of DNA-templated transcription"/>
    <property type="evidence" value="ECO:0007669"/>
    <property type="project" value="TreeGrafter"/>
</dbReference>
<evidence type="ECO:0000313" key="9">
    <source>
        <dbReference type="EMBL" id="HDM90162.1"/>
    </source>
</evidence>
<keyword evidence="6" id="KW-0804">Transcription</keyword>
<evidence type="ECO:0000256" key="2">
    <source>
        <dbReference type="ARBA" id="ARBA00022491"/>
    </source>
</evidence>
<dbReference type="InterPro" id="IPR036390">
    <property type="entry name" value="WH_DNA-bd_sf"/>
</dbReference>
<keyword evidence="8" id="KW-0408">Iron</keyword>
<dbReference type="SUPFAM" id="SSF46785">
    <property type="entry name" value="Winged helix' DNA-binding domain"/>
    <property type="match status" value="1"/>
</dbReference>
<dbReference type="GO" id="GO:0008270">
    <property type="term" value="F:zinc ion binding"/>
    <property type="evidence" value="ECO:0007669"/>
    <property type="project" value="TreeGrafter"/>
</dbReference>
<comment type="cofactor">
    <cofactor evidence="8">
        <name>Mn(2+)</name>
        <dbReference type="ChEBI" id="CHEBI:29035"/>
    </cofactor>
    <cofactor evidence="8">
        <name>Fe(2+)</name>
        <dbReference type="ChEBI" id="CHEBI:29033"/>
    </cofactor>
    <text evidence="8">Binds 1 Mn(2+) or Fe(2+) ion per subunit.</text>
</comment>
<dbReference type="Gene3D" id="1.10.10.10">
    <property type="entry name" value="Winged helix-like DNA-binding domain superfamily/Winged helix DNA-binding domain"/>
    <property type="match status" value="1"/>
</dbReference>
<dbReference type="CDD" id="cd07153">
    <property type="entry name" value="Fur_like"/>
    <property type="match status" value="1"/>
</dbReference>
<keyword evidence="5" id="KW-0238">DNA-binding</keyword>
<feature type="binding site" evidence="7">
    <location>
        <position position="98"/>
    </location>
    <ligand>
        <name>Zn(2+)</name>
        <dbReference type="ChEBI" id="CHEBI:29105"/>
    </ligand>
</feature>
<dbReference type="EMBL" id="DRBW01000117">
    <property type="protein sequence ID" value="HDM90162.1"/>
    <property type="molecule type" value="Genomic_DNA"/>
</dbReference>
<dbReference type="GO" id="GO:0000976">
    <property type="term" value="F:transcription cis-regulatory region binding"/>
    <property type="evidence" value="ECO:0007669"/>
    <property type="project" value="TreeGrafter"/>
</dbReference>
<sequence length="142" mass="16713">MKSQKAGFHSLRRLLEEKNIRPSFQRMKILDYLRRSKDHPTAEMIYRSLLSEIPTLSRTTVFSTLKLFYRKGLISQVFIDESEMRYDPVTKPHPHFKCLKCGRIFDLDMECPYGSLKSINGHKVFECHMYFVGICKDCLNKG</sequence>
<evidence type="ECO:0000256" key="7">
    <source>
        <dbReference type="PIRSR" id="PIRSR602481-1"/>
    </source>
</evidence>
<evidence type="ECO:0000256" key="4">
    <source>
        <dbReference type="ARBA" id="ARBA00023015"/>
    </source>
</evidence>
<comment type="cofactor">
    <cofactor evidence="7">
        <name>Zn(2+)</name>
        <dbReference type="ChEBI" id="CHEBI:29105"/>
    </cofactor>
    <text evidence="7">Binds 1 zinc ion per subunit.</text>
</comment>
<organism evidence="9">
    <name type="scientific">candidate division WOR-3 bacterium</name>
    <dbReference type="NCBI Taxonomy" id="2052148"/>
    <lineage>
        <taxon>Bacteria</taxon>
        <taxon>Bacteria division WOR-3</taxon>
    </lineage>
</organism>
<feature type="binding site" evidence="7">
    <location>
        <position position="135"/>
    </location>
    <ligand>
        <name>Zn(2+)</name>
        <dbReference type="ChEBI" id="CHEBI:29105"/>
    </ligand>
</feature>
<dbReference type="InterPro" id="IPR043135">
    <property type="entry name" value="Fur_C"/>
</dbReference>
<keyword evidence="4" id="KW-0805">Transcription regulation</keyword>
<comment type="caution">
    <text evidence="9">The sequence shown here is derived from an EMBL/GenBank/DDBJ whole genome shotgun (WGS) entry which is preliminary data.</text>
</comment>
<dbReference type="AlphaFoldDB" id="A0A7C0XAW5"/>
<keyword evidence="2" id="KW-0678">Repressor</keyword>
<gene>
    <name evidence="9" type="ORF">ENG67_03010</name>
</gene>
<evidence type="ECO:0000256" key="6">
    <source>
        <dbReference type="ARBA" id="ARBA00023163"/>
    </source>
</evidence>
<accession>A0A7C0XAW5</accession>
<dbReference type="GO" id="GO:1900376">
    <property type="term" value="P:regulation of secondary metabolite biosynthetic process"/>
    <property type="evidence" value="ECO:0007669"/>
    <property type="project" value="TreeGrafter"/>
</dbReference>
<dbReference type="Pfam" id="PF01475">
    <property type="entry name" value="FUR"/>
    <property type="match status" value="1"/>
</dbReference>
<feature type="binding site" evidence="8">
    <location>
        <position position="110"/>
    </location>
    <ligand>
        <name>Fe cation</name>
        <dbReference type="ChEBI" id="CHEBI:24875"/>
    </ligand>
</feature>
<feature type="binding site" evidence="7">
    <location>
        <position position="101"/>
    </location>
    <ligand>
        <name>Zn(2+)</name>
        <dbReference type="ChEBI" id="CHEBI:29105"/>
    </ligand>
</feature>
<keyword evidence="3 7" id="KW-0862">Zinc</keyword>
<dbReference type="Proteomes" id="UP000885931">
    <property type="component" value="Unassembled WGS sequence"/>
</dbReference>
<evidence type="ECO:0000256" key="5">
    <source>
        <dbReference type="ARBA" id="ARBA00023125"/>
    </source>
</evidence>
<dbReference type="InterPro" id="IPR036388">
    <property type="entry name" value="WH-like_DNA-bd_sf"/>
</dbReference>
<name>A0A7C0XAW5_UNCW3</name>
<feature type="binding site" evidence="7">
    <location>
        <position position="138"/>
    </location>
    <ligand>
        <name>Zn(2+)</name>
        <dbReference type="ChEBI" id="CHEBI:29105"/>
    </ligand>
</feature>
<evidence type="ECO:0000256" key="1">
    <source>
        <dbReference type="ARBA" id="ARBA00007957"/>
    </source>
</evidence>
<keyword evidence="7" id="KW-0479">Metal-binding</keyword>